<sequence>MPLMRYGWEPQLGGGEGRAPRRGYRGPSTPPNRPLEDPVPVPLGEDVLALLRLPSTCYIATTMPDGSPQLTQTWVDTDGEHVLINSVESHQKTRNIARDPRVAIAVADPAQPASYVQIRGRVVRVTTEGAAEHIEALAQKYLGGPYPWFGGRDQVRVLYVIQPERISSPRG</sequence>
<keyword evidence="1" id="KW-0560">Oxidoreductase</keyword>
<dbReference type="Proteomes" id="UP000299290">
    <property type="component" value="Unassembled WGS sequence"/>
</dbReference>
<comment type="caution">
    <text evidence="4">The sequence shown here is derived from an EMBL/GenBank/DDBJ whole genome shotgun (WGS) entry which is preliminary data.</text>
</comment>
<evidence type="ECO:0000256" key="2">
    <source>
        <dbReference type="SAM" id="MobiDB-lite"/>
    </source>
</evidence>
<dbReference type="NCBIfam" id="TIGR03618">
    <property type="entry name" value="Rv1155_F420"/>
    <property type="match status" value="1"/>
</dbReference>
<feature type="domain" description="Pyridoxamine 5'-phosphate oxidase N-terminal" evidence="3">
    <location>
        <begin position="45"/>
        <end position="166"/>
    </location>
</feature>
<protein>
    <recommendedName>
        <fullName evidence="3">Pyridoxamine 5'-phosphate oxidase N-terminal domain-containing protein</fullName>
    </recommendedName>
</protein>
<feature type="region of interest" description="Disordered" evidence="2">
    <location>
        <begin position="1"/>
        <end position="40"/>
    </location>
</feature>
<proteinExistence type="predicted"/>
<dbReference type="GO" id="GO:0005829">
    <property type="term" value="C:cytosol"/>
    <property type="evidence" value="ECO:0007669"/>
    <property type="project" value="TreeGrafter"/>
</dbReference>
<evidence type="ECO:0000313" key="4">
    <source>
        <dbReference type="EMBL" id="GDY41069.1"/>
    </source>
</evidence>
<dbReference type="PANTHER" id="PTHR35176">
    <property type="entry name" value="HEME OXYGENASE HI_0854-RELATED"/>
    <property type="match status" value="1"/>
</dbReference>
<dbReference type="GO" id="GO:0070967">
    <property type="term" value="F:coenzyme F420 binding"/>
    <property type="evidence" value="ECO:0007669"/>
    <property type="project" value="TreeGrafter"/>
</dbReference>
<keyword evidence="5" id="KW-1185">Reference proteome</keyword>
<organism evidence="4 5">
    <name type="scientific">Streptomyces antimycoticus</name>
    <dbReference type="NCBI Taxonomy" id="68175"/>
    <lineage>
        <taxon>Bacteria</taxon>
        <taxon>Bacillati</taxon>
        <taxon>Actinomycetota</taxon>
        <taxon>Actinomycetes</taxon>
        <taxon>Kitasatosporales</taxon>
        <taxon>Streptomycetaceae</taxon>
        <taxon>Streptomyces</taxon>
        <taxon>Streptomyces violaceusniger group</taxon>
    </lineage>
</organism>
<evidence type="ECO:0000313" key="5">
    <source>
        <dbReference type="Proteomes" id="UP000299290"/>
    </source>
</evidence>
<dbReference type="PANTHER" id="PTHR35176:SF6">
    <property type="entry name" value="HEME OXYGENASE HI_0854-RELATED"/>
    <property type="match status" value="1"/>
</dbReference>
<dbReference type="InterPro" id="IPR012349">
    <property type="entry name" value="Split_barrel_FMN-bd"/>
</dbReference>
<dbReference type="InterPro" id="IPR019920">
    <property type="entry name" value="F420-binding_dom_put"/>
</dbReference>
<name>A0A4D4K418_9ACTN</name>
<dbReference type="AlphaFoldDB" id="A0A4D4K418"/>
<feature type="compositionally biased region" description="Pro residues" evidence="2">
    <location>
        <begin position="28"/>
        <end position="40"/>
    </location>
</feature>
<dbReference type="SUPFAM" id="SSF50475">
    <property type="entry name" value="FMN-binding split barrel"/>
    <property type="match status" value="1"/>
</dbReference>
<reference evidence="4 5" key="1">
    <citation type="journal article" date="2020" name="Int. J. Syst. Evol. Microbiol.">
        <title>Reclassification of Streptomyces castelarensis and Streptomyces sporoclivatus as later heterotypic synonyms of Streptomyces antimycoticus.</title>
        <authorList>
            <person name="Komaki H."/>
            <person name="Tamura T."/>
        </authorList>
    </citation>
    <scope>NUCLEOTIDE SEQUENCE [LARGE SCALE GENOMIC DNA]</scope>
    <source>
        <strain evidence="4 5">NBRC 12839</strain>
    </source>
</reference>
<evidence type="ECO:0000259" key="3">
    <source>
        <dbReference type="Pfam" id="PF01243"/>
    </source>
</evidence>
<evidence type="ECO:0000256" key="1">
    <source>
        <dbReference type="ARBA" id="ARBA00023002"/>
    </source>
</evidence>
<dbReference type="InterPro" id="IPR052019">
    <property type="entry name" value="F420H2_bilvrd_red/Heme_oxyg"/>
</dbReference>
<dbReference type="Pfam" id="PF01243">
    <property type="entry name" value="PNPOx_N"/>
    <property type="match status" value="1"/>
</dbReference>
<dbReference type="InterPro" id="IPR011576">
    <property type="entry name" value="Pyridox_Oxase_N"/>
</dbReference>
<accession>A0A4D4K418</accession>
<dbReference type="EMBL" id="BJHV01000001">
    <property type="protein sequence ID" value="GDY41069.1"/>
    <property type="molecule type" value="Genomic_DNA"/>
</dbReference>
<dbReference type="GO" id="GO:0016627">
    <property type="term" value="F:oxidoreductase activity, acting on the CH-CH group of donors"/>
    <property type="evidence" value="ECO:0007669"/>
    <property type="project" value="TreeGrafter"/>
</dbReference>
<dbReference type="Gene3D" id="2.30.110.10">
    <property type="entry name" value="Electron Transport, Fmn-binding Protein, Chain A"/>
    <property type="match status" value="1"/>
</dbReference>
<gene>
    <name evidence="4" type="ORF">SANT12839_019510</name>
</gene>